<gene>
    <name evidence="1" type="ORF">S06H3_60931</name>
</gene>
<organism evidence="1">
    <name type="scientific">marine sediment metagenome</name>
    <dbReference type="NCBI Taxonomy" id="412755"/>
    <lineage>
        <taxon>unclassified sequences</taxon>
        <taxon>metagenomes</taxon>
        <taxon>ecological metagenomes</taxon>
    </lineage>
</organism>
<protein>
    <submittedName>
        <fullName evidence="1">Uncharacterized protein</fullName>
    </submittedName>
</protein>
<name>X1Q0X6_9ZZZZ</name>
<evidence type="ECO:0000313" key="1">
    <source>
        <dbReference type="EMBL" id="GAI48401.1"/>
    </source>
</evidence>
<proteinExistence type="predicted"/>
<dbReference type="EMBL" id="BARV01039841">
    <property type="protein sequence ID" value="GAI48401.1"/>
    <property type="molecule type" value="Genomic_DNA"/>
</dbReference>
<comment type="caution">
    <text evidence="1">The sequence shown here is derived from an EMBL/GenBank/DDBJ whole genome shotgun (WGS) entry which is preliminary data.</text>
</comment>
<dbReference type="AlphaFoldDB" id="X1Q0X6"/>
<accession>X1Q0X6</accession>
<sequence length="37" mass="4328">AYVAEMKKDTGKICQFNFTLYYMAGLFTNRKFLATKN</sequence>
<reference evidence="1" key="1">
    <citation type="journal article" date="2014" name="Front. Microbiol.">
        <title>High frequency of phylogenetically diverse reductive dehalogenase-homologous genes in deep subseafloor sedimentary metagenomes.</title>
        <authorList>
            <person name="Kawai M."/>
            <person name="Futagami T."/>
            <person name="Toyoda A."/>
            <person name="Takaki Y."/>
            <person name="Nishi S."/>
            <person name="Hori S."/>
            <person name="Arai W."/>
            <person name="Tsubouchi T."/>
            <person name="Morono Y."/>
            <person name="Uchiyama I."/>
            <person name="Ito T."/>
            <person name="Fujiyama A."/>
            <person name="Inagaki F."/>
            <person name="Takami H."/>
        </authorList>
    </citation>
    <scope>NUCLEOTIDE SEQUENCE</scope>
    <source>
        <strain evidence="1">Expedition CK06-06</strain>
    </source>
</reference>
<feature type="non-terminal residue" evidence="1">
    <location>
        <position position="1"/>
    </location>
</feature>